<feature type="domain" description="Protein kinase" evidence="9">
    <location>
        <begin position="46"/>
        <end position="296"/>
    </location>
</feature>
<evidence type="ECO:0000256" key="4">
    <source>
        <dbReference type="ARBA" id="ARBA00022777"/>
    </source>
</evidence>
<feature type="region of interest" description="Disordered" evidence="8">
    <location>
        <begin position="365"/>
        <end position="391"/>
    </location>
</feature>
<keyword evidence="2" id="KW-0808">Transferase</keyword>
<keyword evidence="5 6" id="KW-0067">ATP-binding</keyword>
<name>A0A8J6C8F9_DIALT</name>
<evidence type="ECO:0000256" key="8">
    <source>
        <dbReference type="SAM" id="MobiDB-lite"/>
    </source>
</evidence>
<evidence type="ECO:0000256" key="5">
    <source>
        <dbReference type="ARBA" id="ARBA00022840"/>
    </source>
</evidence>
<evidence type="ECO:0000256" key="3">
    <source>
        <dbReference type="ARBA" id="ARBA00022741"/>
    </source>
</evidence>
<comment type="caution">
    <text evidence="10">The sequence shown here is derived from an EMBL/GenBank/DDBJ whole genome shotgun (WGS) entry which is preliminary data.</text>
</comment>
<dbReference type="PANTHER" id="PTHR24346">
    <property type="entry name" value="MAP/MICROTUBULE AFFINITY-REGULATING KINASE"/>
    <property type="match status" value="1"/>
</dbReference>
<evidence type="ECO:0000256" key="2">
    <source>
        <dbReference type="ARBA" id="ARBA00022679"/>
    </source>
</evidence>
<protein>
    <recommendedName>
        <fullName evidence="9">Protein kinase domain-containing protein</fullName>
    </recommendedName>
</protein>
<keyword evidence="11" id="KW-1185">Reference proteome</keyword>
<comment type="similarity">
    <text evidence="7">Belongs to the protein kinase superfamily.</text>
</comment>
<dbReference type="GO" id="GO:0004674">
    <property type="term" value="F:protein serine/threonine kinase activity"/>
    <property type="evidence" value="ECO:0007669"/>
    <property type="project" value="UniProtKB-KW"/>
</dbReference>
<dbReference type="PROSITE" id="PS00108">
    <property type="entry name" value="PROTEIN_KINASE_ST"/>
    <property type="match status" value="1"/>
</dbReference>
<dbReference type="PROSITE" id="PS50011">
    <property type="entry name" value="PROTEIN_KINASE_DOM"/>
    <property type="match status" value="1"/>
</dbReference>
<dbReference type="SMART" id="SM00220">
    <property type="entry name" value="S_TKc"/>
    <property type="match status" value="1"/>
</dbReference>
<evidence type="ECO:0000256" key="7">
    <source>
        <dbReference type="RuleBase" id="RU000304"/>
    </source>
</evidence>
<gene>
    <name evidence="10" type="ORF">KFE25_002674</name>
</gene>
<evidence type="ECO:0000313" key="11">
    <source>
        <dbReference type="Proteomes" id="UP000751190"/>
    </source>
</evidence>
<sequence length="391" mass="42523">MDYFPAPSDADGEAAVVKAAGASLLDHLRYEYIKDTKEKVTLLSEYKMGKLLGQGTSGQVKLATHVVTGSKAAIKIIQKRDGQRELPMPKEELKCLRTLRHDNIVRLISVIDTPKSLYLVMECCDTDMLSFLNTCPVWLTEMTAARFFAQVLEGVRFCHSLGVCHRDLKLENLLLTGSTLKIADFGLSKFVGLSNQLESYAGSPQYLAPELIDESLAFDGTAADMWSCGVVLYALLFRGLPFDDADLDLVLKNIQRGKYTLTRAVSDEAHSLLKSLLEPLPARRATAALALADAWLVAHLHGPADQVLPGLAATQGIAMTEAIKAQSTDTMLSNVAKRLELKRKADAAGIRMPSMPSIPNAALPICGAGGGSRRAQDDSITNARQKQLRAR</sequence>
<dbReference type="Gene3D" id="1.10.510.10">
    <property type="entry name" value="Transferase(Phosphotransferase) domain 1"/>
    <property type="match status" value="1"/>
</dbReference>
<dbReference type="Proteomes" id="UP000751190">
    <property type="component" value="Unassembled WGS sequence"/>
</dbReference>
<dbReference type="OMA" id="HAECKLD"/>
<dbReference type="FunFam" id="3.30.200.20:FF:000003">
    <property type="entry name" value="Non-specific serine/threonine protein kinase"/>
    <property type="match status" value="1"/>
</dbReference>
<proteinExistence type="inferred from homology"/>
<dbReference type="SUPFAM" id="SSF56112">
    <property type="entry name" value="Protein kinase-like (PK-like)"/>
    <property type="match status" value="1"/>
</dbReference>
<dbReference type="EMBL" id="JAGTXO010000010">
    <property type="protein sequence ID" value="KAG8465367.1"/>
    <property type="molecule type" value="Genomic_DNA"/>
</dbReference>
<evidence type="ECO:0000259" key="9">
    <source>
        <dbReference type="PROSITE" id="PS50011"/>
    </source>
</evidence>
<dbReference type="InterPro" id="IPR011009">
    <property type="entry name" value="Kinase-like_dom_sf"/>
</dbReference>
<dbReference type="GO" id="GO:0005737">
    <property type="term" value="C:cytoplasm"/>
    <property type="evidence" value="ECO:0007669"/>
    <property type="project" value="TreeGrafter"/>
</dbReference>
<dbReference type="InterPro" id="IPR000719">
    <property type="entry name" value="Prot_kinase_dom"/>
</dbReference>
<dbReference type="InterPro" id="IPR008271">
    <property type="entry name" value="Ser/Thr_kinase_AS"/>
</dbReference>
<dbReference type="AlphaFoldDB" id="A0A8J6C8F9"/>
<feature type="binding site" evidence="6">
    <location>
        <position position="75"/>
    </location>
    <ligand>
        <name>ATP</name>
        <dbReference type="ChEBI" id="CHEBI:30616"/>
    </ligand>
</feature>
<dbReference type="GO" id="GO:0035556">
    <property type="term" value="P:intracellular signal transduction"/>
    <property type="evidence" value="ECO:0007669"/>
    <property type="project" value="TreeGrafter"/>
</dbReference>
<keyword evidence="4" id="KW-0418">Kinase</keyword>
<dbReference type="FunFam" id="1.10.510.10:FF:000571">
    <property type="entry name" value="Maternal embryonic leucine zipper kinase"/>
    <property type="match status" value="1"/>
</dbReference>
<reference evidence="10" key="1">
    <citation type="submission" date="2021-05" db="EMBL/GenBank/DDBJ databases">
        <title>The genome of the haptophyte Pavlova lutheri (Diacronema luteri, Pavlovales) - a model for lipid biosynthesis in eukaryotic algae.</title>
        <authorList>
            <person name="Hulatt C.J."/>
            <person name="Posewitz M.C."/>
        </authorList>
    </citation>
    <scope>NUCLEOTIDE SEQUENCE</scope>
    <source>
        <strain evidence="10">NIVA-4/92</strain>
    </source>
</reference>
<keyword evidence="1 7" id="KW-0723">Serine/threonine-protein kinase</keyword>
<evidence type="ECO:0000256" key="6">
    <source>
        <dbReference type="PROSITE-ProRule" id="PRU10141"/>
    </source>
</evidence>
<dbReference type="Pfam" id="PF00069">
    <property type="entry name" value="Pkinase"/>
    <property type="match status" value="1"/>
</dbReference>
<accession>A0A8J6C8F9</accession>
<keyword evidence="3 6" id="KW-0547">Nucleotide-binding</keyword>
<dbReference type="OrthoDB" id="266718at2759"/>
<organism evidence="10 11">
    <name type="scientific">Diacronema lutheri</name>
    <name type="common">Unicellular marine alga</name>
    <name type="synonym">Monochrysis lutheri</name>
    <dbReference type="NCBI Taxonomy" id="2081491"/>
    <lineage>
        <taxon>Eukaryota</taxon>
        <taxon>Haptista</taxon>
        <taxon>Haptophyta</taxon>
        <taxon>Pavlovophyceae</taxon>
        <taxon>Pavlovales</taxon>
        <taxon>Pavlovaceae</taxon>
        <taxon>Diacronema</taxon>
    </lineage>
</organism>
<evidence type="ECO:0000313" key="10">
    <source>
        <dbReference type="EMBL" id="KAG8465367.1"/>
    </source>
</evidence>
<dbReference type="InterPro" id="IPR017441">
    <property type="entry name" value="Protein_kinase_ATP_BS"/>
</dbReference>
<dbReference type="PROSITE" id="PS00107">
    <property type="entry name" value="PROTEIN_KINASE_ATP"/>
    <property type="match status" value="1"/>
</dbReference>
<dbReference type="PANTHER" id="PTHR24346:SF82">
    <property type="entry name" value="KP78A-RELATED"/>
    <property type="match status" value="1"/>
</dbReference>
<dbReference type="GO" id="GO:0005524">
    <property type="term" value="F:ATP binding"/>
    <property type="evidence" value="ECO:0007669"/>
    <property type="project" value="UniProtKB-UniRule"/>
</dbReference>
<evidence type="ECO:0000256" key="1">
    <source>
        <dbReference type="ARBA" id="ARBA00022527"/>
    </source>
</evidence>